<accession>A0AA36DJ10</accession>
<organism evidence="2 3">
    <name type="scientific">Cylicocyclus nassatus</name>
    <name type="common">Nematode worm</name>
    <dbReference type="NCBI Taxonomy" id="53992"/>
    <lineage>
        <taxon>Eukaryota</taxon>
        <taxon>Metazoa</taxon>
        <taxon>Ecdysozoa</taxon>
        <taxon>Nematoda</taxon>
        <taxon>Chromadorea</taxon>
        <taxon>Rhabditida</taxon>
        <taxon>Rhabditina</taxon>
        <taxon>Rhabditomorpha</taxon>
        <taxon>Strongyloidea</taxon>
        <taxon>Strongylidae</taxon>
        <taxon>Cylicocyclus</taxon>
    </lineage>
</organism>
<feature type="region of interest" description="Disordered" evidence="1">
    <location>
        <begin position="1"/>
        <end position="102"/>
    </location>
</feature>
<feature type="compositionally biased region" description="Basic residues" evidence="1">
    <location>
        <begin position="1"/>
        <end position="24"/>
    </location>
</feature>
<dbReference type="EMBL" id="CATQJL010000001">
    <property type="protein sequence ID" value="CAJ0588106.1"/>
    <property type="molecule type" value="Genomic_DNA"/>
</dbReference>
<feature type="compositionally biased region" description="Basic and acidic residues" evidence="1">
    <location>
        <begin position="43"/>
        <end position="57"/>
    </location>
</feature>
<proteinExistence type="predicted"/>
<name>A0AA36DJ10_CYLNA</name>
<evidence type="ECO:0000313" key="3">
    <source>
        <dbReference type="Proteomes" id="UP001176961"/>
    </source>
</evidence>
<evidence type="ECO:0000256" key="1">
    <source>
        <dbReference type="SAM" id="MobiDB-lite"/>
    </source>
</evidence>
<dbReference type="Proteomes" id="UP001176961">
    <property type="component" value="Unassembled WGS sequence"/>
</dbReference>
<reference evidence="2" key="1">
    <citation type="submission" date="2023-07" db="EMBL/GenBank/DDBJ databases">
        <authorList>
            <consortium name="CYATHOMIX"/>
        </authorList>
    </citation>
    <scope>NUCLEOTIDE SEQUENCE</scope>
    <source>
        <strain evidence="2">N/A</strain>
    </source>
</reference>
<protein>
    <submittedName>
        <fullName evidence="2">Uncharacterized protein</fullName>
    </submittedName>
</protein>
<comment type="caution">
    <text evidence="2">The sequence shown here is derived from an EMBL/GenBank/DDBJ whole genome shotgun (WGS) entry which is preliminary data.</text>
</comment>
<keyword evidence="3" id="KW-1185">Reference proteome</keyword>
<gene>
    <name evidence="2" type="ORF">CYNAS_LOCUS89</name>
</gene>
<dbReference type="AlphaFoldDB" id="A0AA36DJ10"/>
<evidence type="ECO:0000313" key="2">
    <source>
        <dbReference type="EMBL" id="CAJ0588106.1"/>
    </source>
</evidence>
<sequence length="150" mass="16722">MCVPRKKASGSKKSAKGGKKKSGKQQKSSQSPSQPSPAPTAPKKGESPAKKEEKAPNKEQQMNPVEENPEEKPKEPLHIKVPPPRIIKAKRPMNQKRSATDPEYKTLELDVSEWESVKIMKRSDIKDEDIEKKEFKSNIPTRKAAVEVAA</sequence>